<dbReference type="EMBL" id="WUAV01000003">
    <property type="protein sequence ID" value="KAF1763253.1"/>
    <property type="molecule type" value="Genomic_DNA"/>
</dbReference>
<dbReference type="RefSeq" id="XP_053588088.1">
    <property type="nucleotide sequence ID" value="XM_053728511.1"/>
</dbReference>
<feature type="chain" id="PRO_5025439121" evidence="3">
    <location>
        <begin position="20"/>
        <end position="281"/>
    </location>
</feature>
<dbReference type="AlphaFoldDB" id="A0A6A5HA03"/>
<comment type="caution">
    <text evidence="4">The sequence shown here is derived from an EMBL/GenBank/DDBJ whole genome shotgun (WGS) entry which is preliminary data.</text>
</comment>
<proteinExistence type="predicted"/>
<dbReference type="CDD" id="cd12087">
    <property type="entry name" value="TM_EGFR-like"/>
    <property type="match status" value="1"/>
</dbReference>
<dbReference type="CTD" id="78775227"/>
<protein>
    <submittedName>
        <fullName evidence="4">Uncharacterized protein</fullName>
    </submittedName>
</protein>
<evidence type="ECO:0000256" key="2">
    <source>
        <dbReference type="SAM" id="Phobius"/>
    </source>
</evidence>
<evidence type="ECO:0000256" key="3">
    <source>
        <dbReference type="SAM" id="SignalP"/>
    </source>
</evidence>
<keyword evidence="2" id="KW-0812">Transmembrane</keyword>
<feature type="compositionally biased region" description="Low complexity" evidence="1">
    <location>
        <begin position="247"/>
        <end position="281"/>
    </location>
</feature>
<dbReference type="Proteomes" id="UP000483820">
    <property type="component" value="Chromosome III"/>
</dbReference>
<sequence length="281" mass="30387">MRFLDALVAVGLLITICQSLKHTTLKFSIAIYCPSGELGEWTASLSVHVRGQTEIYAASGGTTSGKFQVIEIEGFSNNFKDSVPMGIVITSSCKTKSILTGQDIGFPIQDDKGFHYGFRVYNMGDEEDKTNSETYEYLFMKYLEKDCALNACKESTREYVAKGCDFFKKESEQCMKAYDDTLPKFCQKEGSSAHSICSEYATSSTASQSSKMIIIISGAVGAIIVLVLAIGVFFYCRKKKKSKQNLTGTGTMSGSTAASGTTGAPSKSTTGAATTTGTQRY</sequence>
<keyword evidence="2" id="KW-0472">Membrane</keyword>
<dbReference type="GeneID" id="78775227"/>
<evidence type="ECO:0000256" key="1">
    <source>
        <dbReference type="SAM" id="MobiDB-lite"/>
    </source>
</evidence>
<keyword evidence="2" id="KW-1133">Transmembrane helix</keyword>
<evidence type="ECO:0000313" key="5">
    <source>
        <dbReference type="Proteomes" id="UP000483820"/>
    </source>
</evidence>
<feature type="transmembrane region" description="Helical" evidence="2">
    <location>
        <begin position="212"/>
        <end position="236"/>
    </location>
</feature>
<organism evidence="4 5">
    <name type="scientific">Caenorhabditis remanei</name>
    <name type="common">Caenorhabditis vulgaris</name>
    <dbReference type="NCBI Taxonomy" id="31234"/>
    <lineage>
        <taxon>Eukaryota</taxon>
        <taxon>Metazoa</taxon>
        <taxon>Ecdysozoa</taxon>
        <taxon>Nematoda</taxon>
        <taxon>Chromadorea</taxon>
        <taxon>Rhabditida</taxon>
        <taxon>Rhabditina</taxon>
        <taxon>Rhabditomorpha</taxon>
        <taxon>Rhabditoidea</taxon>
        <taxon>Rhabditidae</taxon>
        <taxon>Peloderinae</taxon>
        <taxon>Caenorhabditis</taxon>
    </lineage>
</organism>
<feature type="region of interest" description="Disordered" evidence="1">
    <location>
        <begin position="244"/>
        <end position="281"/>
    </location>
</feature>
<evidence type="ECO:0000313" key="4">
    <source>
        <dbReference type="EMBL" id="KAF1763253.1"/>
    </source>
</evidence>
<reference evidence="4 5" key="1">
    <citation type="submission" date="2019-12" db="EMBL/GenBank/DDBJ databases">
        <title>Chromosome-level assembly of the Caenorhabditis remanei genome.</title>
        <authorList>
            <person name="Teterina A.A."/>
            <person name="Willis J.H."/>
            <person name="Phillips P.C."/>
        </authorList>
    </citation>
    <scope>NUCLEOTIDE SEQUENCE [LARGE SCALE GENOMIC DNA]</scope>
    <source>
        <strain evidence="4 5">PX506</strain>
        <tissue evidence="4">Whole organism</tissue>
    </source>
</reference>
<gene>
    <name evidence="4" type="ORF">GCK72_011519</name>
</gene>
<dbReference type="KEGG" id="crq:GCK72_011519"/>
<name>A0A6A5HA03_CAERE</name>
<keyword evidence="3" id="KW-0732">Signal</keyword>
<accession>A0A6A5HA03</accession>
<feature type="signal peptide" evidence="3">
    <location>
        <begin position="1"/>
        <end position="19"/>
    </location>
</feature>